<accession>A0A1R4H836</accession>
<evidence type="ECO:0000313" key="3">
    <source>
        <dbReference type="Proteomes" id="UP000195442"/>
    </source>
</evidence>
<feature type="domain" description="Putative restriction endonuclease" evidence="1">
    <location>
        <begin position="15"/>
        <end position="154"/>
    </location>
</feature>
<dbReference type="InterPro" id="IPR012296">
    <property type="entry name" value="Nuclease_put_TT1808"/>
</dbReference>
<gene>
    <name evidence="2" type="ORF">CRENPOLYSF2_2710002</name>
</gene>
<dbReference type="Proteomes" id="UP000195442">
    <property type="component" value="Unassembled WGS sequence"/>
</dbReference>
<dbReference type="PANTHER" id="PTHR36558:SF1">
    <property type="entry name" value="RESTRICTION ENDONUCLEASE DOMAIN-CONTAINING PROTEIN-RELATED"/>
    <property type="match status" value="1"/>
</dbReference>
<dbReference type="RefSeq" id="WP_087146963.1">
    <property type="nucleotide sequence ID" value="NZ_FUKJ01000192.1"/>
</dbReference>
<dbReference type="PANTHER" id="PTHR36558">
    <property type="entry name" value="GLR1098 PROTEIN"/>
    <property type="match status" value="1"/>
</dbReference>
<dbReference type="AlphaFoldDB" id="A0A1R4H836"/>
<dbReference type="Pfam" id="PF05685">
    <property type="entry name" value="Uma2"/>
    <property type="match status" value="1"/>
</dbReference>
<name>A0A1R4H836_9GAMM</name>
<organism evidence="2 3">
    <name type="scientific">Crenothrix polyspora</name>
    <dbReference type="NCBI Taxonomy" id="360316"/>
    <lineage>
        <taxon>Bacteria</taxon>
        <taxon>Pseudomonadati</taxon>
        <taxon>Pseudomonadota</taxon>
        <taxon>Gammaproteobacteria</taxon>
        <taxon>Methylococcales</taxon>
        <taxon>Crenotrichaceae</taxon>
        <taxon>Crenothrix</taxon>
    </lineage>
</organism>
<dbReference type="CDD" id="cd06260">
    <property type="entry name" value="DUF820-like"/>
    <property type="match status" value="1"/>
</dbReference>
<dbReference type="SUPFAM" id="SSF52980">
    <property type="entry name" value="Restriction endonuclease-like"/>
    <property type="match status" value="1"/>
</dbReference>
<dbReference type="EMBL" id="FUKJ01000192">
    <property type="protein sequence ID" value="SJM92438.1"/>
    <property type="molecule type" value="Genomic_DNA"/>
</dbReference>
<evidence type="ECO:0000313" key="2">
    <source>
        <dbReference type="EMBL" id="SJM92438.1"/>
    </source>
</evidence>
<protein>
    <recommendedName>
        <fullName evidence="1">Putative restriction endonuclease domain-containing protein</fullName>
    </recommendedName>
</protein>
<keyword evidence="3" id="KW-1185">Reference proteome</keyword>
<evidence type="ECO:0000259" key="1">
    <source>
        <dbReference type="Pfam" id="PF05685"/>
    </source>
</evidence>
<dbReference type="OrthoDB" id="9799703at2"/>
<proteinExistence type="predicted"/>
<sequence>MSMPSLEDLPRYTYDDYRQWQGRWELIYGVPHAMSPTPSIAHQSISQHIASQLERALENCQECYALLPVDWKIDEETTVQPDNLVVCGELEKTAYLSKAPTLIFEILSKSTAHKDRTTKFKLYEREGVRYYVIVDPKESIAKVYRLQDGRYVKVLDAGKDNVEFDLGKCSIQFEFAKIWLSDFN</sequence>
<dbReference type="Gene3D" id="3.90.1570.10">
    <property type="entry name" value="tt1808, chain A"/>
    <property type="match status" value="1"/>
</dbReference>
<reference evidence="3" key="1">
    <citation type="submission" date="2017-02" db="EMBL/GenBank/DDBJ databases">
        <authorList>
            <person name="Daims H."/>
        </authorList>
    </citation>
    <scope>NUCLEOTIDE SEQUENCE [LARGE SCALE GENOMIC DNA]</scope>
</reference>
<dbReference type="InterPro" id="IPR011335">
    <property type="entry name" value="Restrct_endonuc-II-like"/>
</dbReference>
<dbReference type="InterPro" id="IPR008538">
    <property type="entry name" value="Uma2"/>
</dbReference>